<protein>
    <recommendedName>
        <fullName evidence="1">Methyltransferase domain-containing protein</fullName>
    </recommendedName>
</protein>
<name>A0AAN7ZE30_9COLE</name>
<comment type="caution">
    <text evidence="2">The sequence shown here is derived from an EMBL/GenBank/DDBJ whole genome shotgun (WGS) entry which is preliminary data.</text>
</comment>
<dbReference type="SUPFAM" id="SSF53335">
    <property type="entry name" value="S-adenosyl-L-methionine-dependent methyltransferases"/>
    <property type="match status" value="1"/>
</dbReference>
<dbReference type="InterPro" id="IPR029063">
    <property type="entry name" value="SAM-dependent_MTases_sf"/>
</dbReference>
<keyword evidence="3" id="KW-1185">Reference proteome</keyword>
<dbReference type="PANTHER" id="PTHR43861">
    <property type="entry name" value="TRANS-ACONITATE 2-METHYLTRANSFERASE-RELATED"/>
    <property type="match status" value="1"/>
</dbReference>
<evidence type="ECO:0000259" key="1">
    <source>
        <dbReference type="Pfam" id="PF13847"/>
    </source>
</evidence>
<evidence type="ECO:0000313" key="2">
    <source>
        <dbReference type="EMBL" id="KAK5642680.1"/>
    </source>
</evidence>
<evidence type="ECO:0000313" key="3">
    <source>
        <dbReference type="Proteomes" id="UP001329430"/>
    </source>
</evidence>
<dbReference type="Gene3D" id="3.40.50.150">
    <property type="entry name" value="Vaccinia Virus protein VP39"/>
    <property type="match status" value="1"/>
</dbReference>
<accession>A0AAN7ZE30</accession>
<proteinExistence type="predicted"/>
<organism evidence="2 3">
    <name type="scientific">Pyrocoelia pectoralis</name>
    <dbReference type="NCBI Taxonomy" id="417401"/>
    <lineage>
        <taxon>Eukaryota</taxon>
        <taxon>Metazoa</taxon>
        <taxon>Ecdysozoa</taxon>
        <taxon>Arthropoda</taxon>
        <taxon>Hexapoda</taxon>
        <taxon>Insecta</taxon>
        <taxon>Pterygota</taxon>
        <taxon>Neoptera</taxon>
        <taxon>Endopterygota</taxon>
        <taxon>Coleoptera</taxon>
        <taxon>Polyphaga</taxon>
        <taxon>Elateriformia</taxon>
        <taxon>Elateroidea</taxon>
        <taxon>Lampyridae</taxon>
        <taxon>Lampyrinae</taxon>
        <taxon>Pyrocoelia</taxon>
    </lineage>
</organism>
<dbReference type="EMBL" id="JAVRBK010000006">
    <property type="protein sequence ID" value="KAK5642680.1"/>
    <property type="molecule type" value="Genomic_DNA"/>
</dbReference>
<reference evidence="2 3" key="1">
    <citation type="journal article" date="2024" name="Insects">
        <title>An Improved Chromosome-Level Genome Assembly of the Firefly Pyrocoelia pectoralis.</title>
        <authorList>
            <person name="Fu X."/>
            <person name="Meyer-Rochow V.B."/>
            <person name="Ballantyne L."/>
            <person name="Zhu X."/>
        </authorList>
    </citation>
    <scope>NUCLEOTIDE SEQUENCE [LARGE SCALE GENOMIC DNA]</scope>
    <source>
        <strain evidence="2">XCY_ONT2</strain>
    </source>
</reference>
<dbReference type="InterPro" id="IPR025714">
    <property type="entry name" value="Methyltranfer_dom"/>
</dbReference>
<dbReference type="PANTHER" id="PTHR43861:SF1">
    <property type="entry name" value="TRANS-ACONITATE 2-METHYLTRANSFERASE"/>
    <property type="match status" value="1"/>
</dbReference>
<dbReference type="Pfam" id="PF13847">
    <property type="entry name" value="Methyltransf_31"/>
    <property type="match status" value="1"/>
</dbReference>
<feature type="domain" description="Methyltransferase" evidence="1">
    <location>
        <begin position="32"/>
        <end position="158"/>
    </location>
</feature>
<sequence length="274" mass="32403">MNLGEIYVKYVTLPNELAIETFNNFENRINWKDNCRILDVGCGPGNVTHDFILPTLPKSTKEIIGIDISTDFIKYANLHYGNNPILSYKVMDIVNGEVPREYEGYFDYTISAFSFQQIYNQKAAFQNIKTMLKPGGEMICYFPTTTNTFDVYNVLSKQEKWKRYLHDYALNCSPYKDSHNVESEIGSFLSDMGFKIHYLNFERRRAKFLNKNFYYTLRALAYENFKMPDNLFDEFLQDFMEAMRSLKLIKIDEDNEEYYDCSYKLITFYIVKET</sequence>
<gene>
    <name evidence="2" type="ORF">RI129_008847</name>
</gene>
<dbReference type="Proteomes" id="UP001329430">
    <property type="component" value="Chromosome 6"/>
</dbReference>
<dbReference type="AlphaFoldDB" id="A0AAN7ZE30"/>
<dbReference type="CDD" id="cd02440">
    <property type="entry name" value="AdoMet_MTases"/>
    <property type="match status" value="1"/>
</dbReference>